<dbReference type="Proteomes" id="UP001050975">
    <property type="component" value="Unassembled WGS sequence"/>
</dbReference>
<sequence>MLRSAIVELWITEDVNGKPFVDFIVAELFNIVREVVAQMQG</sequence>
<proteinExistence type="predicted"/>
<dbReference type="RefSeq" id="WP_264197016.1">
    <property type="nucleotide sequence ID" value="NZ_BLAY01000266.1"/>
</dbReference>
<organism evidence="1 2">
    <name type="scientific">Microseira wollei NIES-4236</name>
    <dbReference type="NCBI Taxonomy" id="2530354"/>
    <lineage>
        <taxon>Bacteria</taxon>
        <taxon>Bacillati</taxon>
        <taxon>Cyanobacteriota</taxon>
        <taxon>Cyanophyceae</taxon>
        <taxon>Oscillatoriophycideae</taxon>
        <taxon>Aerosakkonematales</taxon>
        <taxon>Aerosakkonemataceae</taxon>
        <taxon>Microseira</taxon>
    </lineage>
</organism>
<keyword evidence="2" id="KW-1185">Reference proteome</keyword>
<dbReference type="AlphaFoldDB" id="A0AAV3XQ71"/>
<accession>A0AAV3XQ71</accession>
<protein>
    <submittedName>
        <fullName evidence="1">Uncharacterized protein</fullName>
    </submittedName>
</protein>
<gene>
    <name evidence="1" type="ORF">MiSe_87220</name>
</gene>
<name>A0AAV3XQ71_9CYAN</name>
<evidence type="ECO:0000313" key="2">
    <source>
        <dbReference type="Proteomes" id="UP001050975"/>
    </source>
</evidence>
<evidence type="ECO:0000313" key="1">
    <source>
        <dbReference type="EMBL" id="GET43896.1"/>
    </source>
</evidence>
<dbReference type="EMBL" id="BLAY01000266">
    <property type="protein sequence ID" value="GET43896.1"/>
    <property type="molecule type" value="Genomic_DNA"/>
</dbReference>
<comment type="caution">
    <text evidence="1">The sequence shown here is derived from an EMBL/GenBank/DDBJ whole genome shotgun (WGS) entry which is preliminary data.</text>
</comment>
<reference evidence="1" key="1">
    <citation type="submission" date="2019-10" db="EMBL/GenBank/DDBJ databases">
        <title>Draft genome sequece of Microseira wollei NIES-4236.</title>
        <authorList>
            <person name="Yamaguchi H."/>
            <person name="Suzuki S."/>
            <person name="Kawachi M."/>
        </authorList>
    </citation>
    <scope>NUCLEOTIDE SEQUENCE</scope>
    <source>
        <strain evidence="1">NIES-4236</strain>
    </source>
</reference>